<evidence type="ECO:0000313" key="5">
    <source>
        <dbReference type="Proteomes" id="UP001295423"/>
    </source>
</evidence>
<dbReference type="EMBL" id="CAKOGP040002114">
    <property type="protein sequence ID" value="CAJ1962717.1"/>
    <property type="molecule type" value="Genomic_DNA"/>
</dbReference>
<dbReference type="PANTHER" id="PTHR11579">
    <property type="entry name" value="PROTEIN-L-ISOASPARTATE O-METHYLTRANSFERASE"/>
    <property type="match status" value="1"/>
</dbReference>
<evidence type="ECO:0000256" key="1">
    <source>
        <dbReference type="ARBA" id="ARBA00005369"/>
    </source>
</evidence>
<dbReference type="InterPro" id="IPR000682">
    <property type="entry name" value="PCMT"/>
</dbReference>
<dbReference type="AlphaFoldDB" id="A0AAD2JM46"/>
<dbReference type="SUPFAM" id="SSF53335">
    <property type="entry name" value="S-adenosyl-L-methionine-dependent methyltransferases"/>
    <property type="match status" value="1"/>
</dbReference>
<dbReference type="PANTHER" id="PTHR11579:SF9">
    <property type="entry name" value="PROTEIN-L-ISOASPARTATE O-METHYLTRANSFERASE"/>
    <property type="match status" value="1"/>
</dbReference>
<feature type="compositionally biased region" description="Acidic residues" evidence="3">
    <location>
        <begin position="400"/>
        <end position="432"/>
    </location>
</feature>
<dbReference type="GO" id="GO:0005737">
    <property type="term" value="C:cytoplasm"/>
    <property type="evidence" value="ECO:0007669"/>
    <property type="project" value="TreeGrafter"/>
</dbReference>
<evidence type="ECO:0000256" key="3">
    <source>
        <dbReference type="SAM" id="MobiDB-lite"/>
    </source>
</evidence>
<keyword evidence="2" id="KW-0175">Coiled coil</keyword>
<organism evidence="4 5">
    <name type="scientific">Cylindrotheca closterium</name>
    <dbReference type="NCBI Taxonomy" id="2856"/>
    <lineage>
        <taxon>Eukaryota</taxon>
        <taxon>Sar</taxon>
        <taxon>Stramenopiles</taxon>
        <taxon>Ochrophyta</taxon>
        <taxon>Bacillariophyta</taxon>
        <taxon>Bacillariophyceae</taxon>
        <taxon>Bacillariophycidae</taxon>
        <taxon>Bacillariales</taxon>
        <taxon>Bacillariaceae</taxon>
        <taxon>Cylindrotheca</taxon>
    </lineage>
</organism>
<keyword evidence="5" id="KW-1185">Reference proteome</keyword>
<proteinExistence type="inferred from homology"/>
<evidence type="ECO:0008006" key="6">
    <source>
        <dbReference type="Google" id="ProtNLM"/>
    </source>
</evidence>
<dbReference type="CDD" id="cd02440">
    <property type="entry name" value="AdoMet_MTases"/>
    <property type="match status" value="1"/>
</dbReference>
<name>A0AAD2JM46_9STRA</name>
<evidence type="ECO:0000313" key="4">
    <source>
        <dbReference type="EMBL" id="CAJ1962717.1"/>
    </source>
</evidence>
<dbReference type="InterPro" id="IPR029063">
    <property type="entry name" value="SAM-dependent_MTases_sf"/>
</dbReference>
<feature type="coiled-coil region" evidence="2">
    <location>
        <begin position="309"/>
        <end position="346"/>
    </location>
</feature>
<reference evidence="4" key="1">
    <citation type="submission" date="2023-08" db="EMBL/GenBank/DDBJ databases">
        <authorList>
            <person name="Audoor S."/>
            <person name="Bilcke G."/>
        </authorList>
    </citation>
    <scope>NUCLEOTIDE SEQUENCE</scope>
</reference>
<accession>A0AAD2JM46</accession>
<feature type="compositionally biased region" description="Low complexity" evidence="3">
    <location>
        <begin position="466"/>
        <end position="480"/>
    </location>
</feature>
<protein>
    <recommendedName>
        <fullName evidence="6">Protein-L-isoaspartate(D-aspartate) O-methyltransferase</fullName>
    </recommendedName>
</protein>
<sequence>MAWRSSGSTNDEMVNNLKRFGLISSIAVENAFRNVDRSLFVPESDKQRAYSDQPLKDGNVHLSAPHIYCSVLEALELEADTSGSFLNAGSGSGYLTCLAASIMGPRSSYYCVEIHEDVIQHSTRAMECWKERHQSAMAISDIEIIHGNALEIDAEEGEAVLGFDRIYIGAAIETEDLHKFQKLLKPGGILVGPVEDELLKVVRNHTSGHNIDNEFSQYVISGVRFAPLIAYPSIETVIAARVWNPSIHNQFPDSFRSSCKELLLCSNADFEQPITPQPTRQLNVASMLPKAIWMEVMSYTHRDWFKTPESEVEVLRRQLKEERENAEKANRARLEAEARYHTAQRERDVYQLLARRWKSRLHVQLGEDVNDNLEDAAISMLFGASDNVSIFRLLRRVQDQMEDTDSEEEEDESEDDRDQSEAEDGVAMDEDGASSSTGSLIASEPAPVQLVSPSRRQKMLGESERTVTTVSSSSISEDDI</sequence>
<evidence type="ECO:0000256" key="2">
    <source>
        <dbReference type="SAM" id="Coils"/>
    </source>
</evidence>
<feature type="region of interest" description="Disordered" evidence="3">
    <location>
        <begin position="399"/>
        <end position="480"/>
    </location>
</feature>
<gene>
    <name evidence="4" type="ORF">CYCCA115_LOCUS19821</name>
</gene>
<dbReference type="GO" id="GO:0004719">
    <property type="term" value="F:protein-L-isoaspartate (D-aspartate) O-methyltransferase activity"/>
    <property type="evidence" value="ECO:0007669"/>
    <property type="project" value="InterPro"/>
</dbReference>
<comment type="caution">
    <text evidence="4">The sequence shown here is derived from an EMBL/GenBank/DDBJ whole genome shotgun (WGS) entry which is preliminary data.</text>
</comment>
<comment type="similarity">
    <text evidence="1">Belongs to the methyltransferase superfamily. L-isoaspartyl/D-aspartyl protein methyltransferase family.</text>
</comment>
<dbReference type="Gene3D" id="3.40.50.150">
    <property type="entry name" value="Vaccinia Virus protein VP39"/>
    <property type="match status" value="1"/>
</dbReference>
<dbReference type="Proteomes" id="UP001295423">
    <property type="component" value="Unassembled WGS sequence"/>
</dbReference>
<dbReference type="Pfam" id="PF01135">
    <property type="entry name" value="PCMT"/>
    <property type="match status" value="1"/>
</dbReference>